<dbReference type="Pfam" id="PF13432">
    <property type="entry name" value="TPR_16"/>
    <property type="match status" value="3"/>
</dbReference>
<dbReference type="OrthoDB" id="712930at2"/>
<feature type="signal peptide" evidence="5">
    <location>
        <begin position="1"/>
        <end position="20"/>
    </location>
</feature>
<dbReference type="SUPFAM" id="SSF48452">
    <property type="entry name" value="TPR-like"/>
    <property type="match status" value="2"/>
</dbReference>
<dbReference type="InterPro" id="IPR050498">
    <property type="entry name" value="Ycf3"/>
</dbReference>
<evidence type="ECO:0000256" key="3">
    <source>
        <dbReference type="PROSITE-ProRule" id="PRU00339"/>
    </source>
</evidence>
<feature type="repeat" description="TPR" evidence="3">
    <location>
        <begin position="262"/>
        <end position="295"/>
    </location>
</feature>
<feature type="region of interest" description="Disordered" evidence="4">
    <location>
        <begin position="365"/>
        <end position="387"/>
    </location>
</feature>
<dbReference type="InterPro" id="IPR011990">
    <property type="entry name" value="TPR-like_helical_dom_sf"/>
</dbReference>
<accession>A0A134B0L0</accession>
<feature type="compositionally biased region" description="Basic and acidic residues" evidence="4">
    <location>
        <begin position="375"/>
        <end position="387"/>
    </location>
</feature>
<feature type="repeat" description="TPR" evidence="3">
    <location>
        <begin position="228"/>
        <end position="261"/>
    </location>
</feature>
<sequence length="691" mass="78354">MKKYTLATLALLLSASTLRAQIDVEQALSIGRNAIYFNDYIVSMGYFNQIIGLRPWMAEPYFYRAVAKINLDDYAGAEADASLALERNPIFPRAYLLRGIARFSQKEYTPAVEDFRRGLELSPRDVGLQYNLSIALLQDKRYAAADSAAQRLLEIDPKNKDAYRILAQSALERKDTVSATRQVDYLLAKDSTYLPAHLLRAQIAAERKDYKTSIRALDRVLAQDAGDANLYVNRAIMRYHLNDLRGAMSDYSEGLRLEPNDRAALNNRALLRTQVGEYSLAIQDWDKLLQLEPDHYIARYNRALLHLRLGNLRSSLEDLNIVLKRYPIFAEGFMARAEVRRKMGDVKGATRDELHLFDLQNSKSYRNRAASASRPTKDGKETRSREDEAIEKYNMLVETAPEPVKDKPKYTSQIRGRIQDQEIQMTPRRDLTLSYFTEIDKDGNQGQVYFAPLLDRLNTQRLHQDKRALRLVLREQGSSLSMAEVEEVQKHLSQLNAQTEKTAQLSFLKGIDYLLLQDLGAAISALTEAIERDPSFTLAYFARSMASLRRSEAERGRPVEQSTPSTPQVRAAATGAKATTPAELPLPAPSPTRVVEYSPLTDLNQVIAQAPTFAFAYYNRANLYAKTGDVERAKQDYTKAIELNPLFAESYFNRGLLYYSEGKVKEGTRDLSRAGELGLYKAYSLIKRMNK</sequence>
<evidence type="ECO:0000313" key="6">
    <source>
        <dbReference type="EMBL" id="KXB73472.1"/>
    </source>
</evidence>
<feature type="chain" id="PRO_5007461900" evidence="5">
    <location>
        <begin position="21"/>
        <end position="691"/>
    </location>
</feature>
<dbReference type="GO" id="GO:0009279">
    <property type="term" value="C:cell outer membrane"/>
    <property type="evidence" value="ECO:0007669"/>
    <property type="project" value="TreeGrafter"/>
</dbReference>
<dbReference type="Proteomes" id="UP000070224">
    <property type="component" value="Unassembled WGS sequence"/>
</dbReference>
<evidence type="ECO:0000313" key="7">
    <source>
        <dbReference type="Proteomes" id="UP000070224"/>
    </source>
</evidence>
<dbReference type="PROSITE" id="PS50005">
    <property type="entry name" value="TPR"/>
    <property type="match status" value="4"/>
</dbReference>
<dbReference type="PANTHER" id="PTHR44858:SF1">
    <property type="entry name" value="UDP-N-ACETYLGLUCOSAMINE--PEPTIDE N-ACETYLGLUCOSAMINYLTRANSFERASE SPINDLY-RELATED"/>
    <property type="match status" value="1"/>
</dbReference>
<dbReference type="SMART" id="SM00028">
    <property type="entry name" value="TPR"/>
    <property type="match status" value="10"/>
</dbReference>
<dbReference type="PANTHER" id="PTHR44858">
    <property type="entry name" value="TETRATRICOPEPTIDE REPEAT PROTEIN 6"/>
    <property type="match status" value="1"/>
</dbReference>
<dbReference type="EMBL" id="LSDK01000138">
    <property type="protein sequence ID" value="KXB73472.1"/>
    <property type="molecule type" value="Genomic_DNA"/>
</dbReference>
<dbReference type="GO" id="GO:0046813">
    <property type="term" value="P:receptor-mediated virion attachment to host cell"/>
    <property type="evidence" value="ECO:0007669"/>
    <property type="project" value="TreeGrafter"/>
</dbReference>
<evidence type="ECO:0000256" key="5">
    <source>
        <dbReference type="SAM" id="SignalP"/>
    </source>
</evidence>
<feature type="region of interest" description="Disordered" evidence="4">
    <location>
        <begin position="551"/>
        <end position="590"/>
    </location>
</feature>
<keyword evidence="5" id="KW-0732">Signal</keyword>
<dbReference type="PATRIC" id="fig|322095.3.peg.1970"/>
<feature type="compositionally biased region" description="Low complexity" evidence="4">
    <location>
        <begin position="571"/>
        <end position="583"/>
    </location>
</feature>
<dbReference type="STRING" id="322095.HMPREF3185_01995"/>
<evidence type="ECO:0000256" key="4">
    <source>
        <dbReference type="SAM" id="MobiDB-lite"/>
    </source>
</evidence>
<dbReference type="AlphaFoldDB" id="A0A134B0L0"/>
<dbReference type="Pfam" id="PF00515">
    <property type="entry name" value="TPR_1"/>
    <property type="match status" value="1"/>
</dbReference>
<protein>
    <submittedName>
        <fullName evidence="6">Tetratricopeptide repeat protein</fullName>
    </submittedName>
</protein>
<reference evidence="7" key="1">
    <citation type="submission" date="2016-01" db="EMBL/GenBank/DDBJ databases">
        <authorList>
            <person name="Mitreva M."/>
            <person name="Pepin K.H."/>
            <person name="Mihindukulasuriya K.A."/>
            <person name="Fulton R."/>
            <person name="Fronick C."/>
            <person name="O'Laughlin M."/>
            <person name="Miner T."/>
            <person name="Herter B."/>
            <person name="Rosa B.A."/>
            <person name="Cordes M."/>
            <person name="Tomlinson C."/>
            <person name="Wollam A."/>
            <person name="Palsikar V.B."/>
            <person name="Mardis E.R."/>
            <person name="Wilson R.K."/>
        </authorList>
    </citation>
    <scope>NUCLEOTIDE SEQUENCE [LARGE SCALE GENOMIC DNA]</scope>
    <source>
        <strain evidence="7">KA00683</strain>
    </source>
</reference>
<keyword evidence="2 3" id="KW-0802">TPR repeat</keyword>
<keyword evidence="1" id="KW-0677">Repeat</keyword>
<feature type="repeat" description="TPR" evidence="3">
    <location>
        <begin position="614"/>
        <end position="647"/>
    </location>
</feature>
<dbReference type="Gene3D" id="1.25.40.10">
    <property type="entry name" value="Tetratricopeptide repeat domain"/>
    <property type="match status" value="6"/>
</dbReference>
<organism evidence="6 7">
    <name type="scientific">Porphyromonas somerae</name>
    <dbReference type="NCBI Taxonomy" id="322095"/>
    <lineage>
        <taxon>Bacteria</taxon>
        <taxon>Pseudomonadati</taxon>
        <taxon>Bacteroidota</taxon>
        <taxon>Bacteroidia</taxon>
        <taxon>Bacteroidales</taxon>
        <taxon>Porphyromonadaceae</taxon>
        <taxon>Porphyromonas</taxon>
    </lineage>
</organism>
<evidence type="ECO:0000256" key="1">
    <source>
        <dbReference type="ARBA" id="ARBA00022737"/>
    </source>
</evidence>
<proteinExistence type="predicted"/>
<dbReference type="InterPro" id="IPR019734">
    <property type="entry name" value="TPR_rpt"/>
</dbReference>
<name>A0A134B0L0_9PORP</name>
<dbReference type="PROSITE" id="PS50293">
    <property type="entry name" value="TPR_REGION"/>
    <property type="match status" value="1"/>
</dbReference>
<feature type="repeat" description="TPR" evidence="3">
    <location>
        <begin position="92"/>
        <end position="125"/>
    </location>
</feature>
<dbReference type="RefSeq" id="WP_060936040.1">
    <property type="nucleotide sequence ID" value="NZ_KQ960465.1"/>
</dbReference>
<gene>
    <name evidence="6" type="ORF">HMPREF3185_01995</name>
</gene>
<comment type="caution">
    <text evidence="6">The sequence shown here is derived from an EMBL/GenBank/DDBJ whole genome shotgun (WGS) entry which is preliminary data.</text>
</comment>
<evidence type="ECO:0000256" key="2">
    <source>
        <dbReference type="ARBA" id="ARBA00022803"/>
    </source>
</evidence>
<keyword evidence="7" id="KW-1185">Reference proteome</keyword>